<dbReference type="PROSITE" id="PS50106">
    <property type="entry name" value="PDZ"/>
    <property type="match status" value="1"/>
</dbReference>
<dbReference type="Gene3D" id="2.30.42.10">
    <property type="match status" value="1"/>
</dbReference>
<dbReference type="HOGENOM" id="CLU_035488_1_0_6"/>
<dbReference type="AlphaFoldDB" id="D5C4D0"/>
<dbReference type="Gene3D" id="3.40.50.11550">
    <property type="match status" value="1"/>
</dbReference>
<gene>
    <name evidence="2" type="ordered locus">Nhal_2007</name>
</gene>
<name>D5C4D0_NITHN</name>
<dbReference type="OrthoDB" id="9795827at2"/>
<dbReference type="Pfam" id="PF13180">
    <property type="entry name" value="PDZ_2"/>
    <property type="match status" value="1"/>
</dbReference>
<keyword evidence="3" id="KW-1185">Reference proteome</keyword>
<dbReference type="SUPFAM" id="SSF50156">
    <property type="entry name" value="PDZ domain-like"/>
    <property type="match status" value="1"/>
</dbReference>
<dbReference type="InterPro" id="IPR007314">
    <property type="entry name" value="Cofac_haem-bd_dom"/>
</dbReference>
<accession>D5C4D0</accession>
<dbReference type="InterPro" id="IPR001478">
    <property type="entry name" value="PDZ"/>
</dbReference>
<dbReference type="CDD" id="cd14727">
    <property type="entry name" value="ChanN-like"/>
    <property type="match status" value="1"/>
</dbReference>
<proteinExistence type="predicted"/>
<dbReference type="Pfam" id="PF04187">
    <property type="entry name" value="Cofac_haem_bdg"/>
    <property type="match status" value="1"/>
</dbReference>
<protein>
    <recommendedName>
        <fullName evidence="1">PDZ domain-containing protein</fullName>
    </recommendedName>
</protein>
<evidence type="ECO:0000259" key="1">
    <source>
        <dbReference type="PROSITE" id="PS50106"/>
    </source>
</evidence>
<dbReference type="EMBL" id="CP001798">
    <property type="protein sequence ID" value="ADE15114.1"/>
    <property type="molecule type" value="Genomic_DNA"/>
</dbReference>
<dbReference type="SMART" id="SM00228">
    <property type="entry name" value="PDZ"/>
    <property type="match status" value="1"/>
</dbReference>
<evidence type="ECO:0000313" key="2">
    <source>
        <dbReference type="EMBL" id="ADE15114.1"/>
    </source>
</evidence>
<sequence>MQNQVTTPIFLLLLFIVLFPPLVQSSPREGVVEGEVKEREVPETTKIEPSTKAVNLGQLLDLDGLIPELSRYQVVFVGEQHPRFDHHLNQLAIIRGLHAIHPELVIGVEFFQQPFQPYLDQYIAGELGVGEFLDKTEYYDRWIYDFRLYAPILEFAQENNIPILALNVPTELIQKVGREGLEGLSKEERAQLPADIDRSNADYRERLKKVFENHPQHFGTFDTFYEAQLVWDESMAEGATHYLKDHPDTHMVILAGNGHLAYGVGIPQRFSRRLDTVSVAIVLNDWEGLIEPEIADYLLLSEKKELPNAGFLGVMLKESDGKLKIQTFSETSAAKAAGIKEKDELLALNGHPVADMSDVKEIMWDKKPGDEVIVKVRRSAFFGEDKELEVKVELR</sequence>
<dbReference type="Proteomes" id="UP000001844">
    <property type="component" value="Chromosome"/>
</dbReference>
<dbReference type="RefSeq" id="WP_013032980.1">
    <property type="nucleotide sequence ID" value="NC_013960.1"/>
</dbReference>
<feature type="domain" description="PDZ" evidence="1">
    <location>
        <begin position="297"/>
        <end position="380"/>
    </location>
</feature>
<dbReference type="eggNOG" id="COG3016">
    <property type="taxonomic scope" value="Bacteria"/>
</dbReference>
<dbReference type="SUPFAM" id="SSF159501">
    <property type="entry name" value="EreA/ChaN-like"/>
    <property type="match status" value="1"/>
</dbReference>
<dbReference type="KEGG" id="nhl:Nhal_2007"/>
<dbReference type="STRING" id="472759.Nhal_2007"/>
<organism evidence="2 3">
    <name type="scientific">Nitrosococcus halophilus (strain Nc4)</name>
    <dbReference type="NCBI Taxonomy" id="472759"/>
    <lineage>
        <taxon>Bacteria</taxon>
        <taxon>Pseudomonadati</taxon>
        <taxon>Pseudomonadota</taxon>
        <taxon>Gammaproteobacteria</taxon>
        <taxon>Chromatiales</taxon>
        <taxon>Chromatiaceae</taxon>
        <taxon>Nitrosococcus</taxon>
    </lineage>
</organism>
<dbReference type="InterPro" id="IPR036034">
    <property type="entry name" value="PDZ_sf"/>
</dbReference>
<reference evidence="3" key="1">
    <citation type="submission" date="2010-04" db="EMBL/GenBank/DDBJ databases">
        <title>Complete genome sequence of Nitrosococcus halophilus Nc4, a salt-adapted, aerobic obligate ammonia-oxidizing sulfur purple bacterium.</title>
        <authorList>
            <consortium name="US DOE Joint Genome Institute"/>
            <person name="Campbell M.A."/>
            <person name="Malfatti S.A."/>
            <person name="Chain P.S.G."/>
            <person name="Heidelberg J.F."/>
            <person name="Ward B.B."/>
            <person name="Klotz M.G."/>
        </authorList>
    </citation>
    <scope>NUCLEOTIDE SEQUENCE [LARGE SCALE GENOMIC DNA]</scope>
    <source>
        <strain evidence="3">Nc4</strain>
    </source>
</reference>
<dbReference type="eggNOG" id="COG0265">
    <property type="taxonomic scope" value="Bacteria"/>
</dbReference>
<evidence type="ECO:0000313" key="3">
    <source>
        <dbReference type="Proteomes" id="UP000001844"/>
    </source>
</evidence>